<dbReference type="AlphaFoldDB" id="A0A3E3EAC5"/>
<dbReference type="GO" id="GO:0003677">
    <property type="term" value="F:DNA binding"/>
    <property type="evidence" value="ECO:0007669"/>
    <property type="project" value="UniProtKB-UniRule"/>
</dbReference>
<evidence type="ECO:0000256" key="2">
    <source>
        <dbReference type="ARBA" id="ARBA00010961"/>
    </source>
</evidence>
<comment type="caution">
    <text evidence="7">The sequence shown here is derived from an EMBL/GenBank/DDBJ whole genome shotgun (WGS) entry which is preliminary data.</text>
</comment>
<comment type="similarity">
    <text evidence="2 6">Belongs to the transposase mutator family.</text>
</comment>
<keyword evidence="6" id="KW-0814">Transposable element</keyword>
<evidence type="ECO:0000313" key="8">
    <source>
        <dbReference type="Proteomes" id="UP000261032"/>
    </source>
</evidence>
<protein>
    <recommendedName>
        <fullName evidence="6">Mutator family transposase</fullName>
    </recommendedName>
</protein>
<accession>A0A3E3EAC5</accession>
<dbReference type="NCBIfam" id="NF033544">
    <property type="entry name" value="transpos_IS1249"/>
    <property type="match status" value="1"/>
</dbReference>
<dbReference type="PROSITE" id="PS01007">
    <property type="entry name" value="TRANSPOSASE_MUTATOR"/>
    <property type="match status" value="1"/>
</dbReference>
<dbReference type="Proteomes" id="UP000261032">
    <property type="component" value="Unassembled WGS sequence"/>
</dbReference>
<reference evidence="7 8" key="1">
    <citation type="submission" date="2018-08" db="EMBL/GenBank/DDBJ databases">
        <title>A genome reference for cultivated species of the human gut microbiota.</title>
        <authorList>
            <person name="Zou Y."/>
            <person name="Xue W."/>
            <person name="Luo G."/>
        </authorList>
    </citation>
    <scope>NUCLEOTIDE SEQUENCE [LARGE SCALE GENOMIC DNA]</scope>
    <source>
        <strain evidence="7 8">OM06-4</strain>
    </source>
</reference>
<dbReference type="Pfam" id="PF00872">
    <property type="entry name" value="Transposase_mut"/>
    <property type="match status" value="1"/>
</dbReference>
<gene>
    <name evidence="7" type="ORF">DXB93_14065</name>
</gene>
<dbReference type="RefSeq" id="WP_117582137.1">
    <property type="nucleotide sequence ID" value="NZ_QUSL01000026.1"/>
</dbReference>
<evidence type="ECO:0000256" key="4">
    <source>
        <dbReference type="ARBA" id="ARBA00023125"/>
    </source>
</evidence>
<organism evidence="7 8">
    <name type="scientific">Thomasclavelia ramosa</name>
    <dbReference type="NCBI Taxonomy" id="1547"/>
    <lineage>
        <taxon>Bacteria</taxon>
        <taxon>Bacillati</taxon>
        <taxon>Bacillota</taxon>
        <taxon>Erysipelotrichia</taxon>
        <taxon>Erysipelotrichales</taxon>
        <taxon>Coprobacillaceae</taxon>
        <taxon>Thomasclavelia</taxon>
    </lineage>
</organism>
<evidence type="ECO:0000256" key="5">
    <source>
        <dbReference type="ARBA" id="ARBA00023172"/>
    </source>
</evidence>
<dbReference type="InterPro" id="IPR001207">
    <property type="entry name" value="Transposase_mutator"/>
</dbReference>
<dbReference type="InterPro" id="IPR048004">
    <property type="entry name" value="IS1249_transpos"/>
</dbReference>
<name>A0A3E3EAC5_9FIRM</name>
<dbReference type="GO" id="GO:0004803">
    <property type="term" value="F:transposase activity"/>
    <property type="evidence" value="ECO:0007669"/>
    <property type="project" value="UniProtKB-UniRule"/>
</dbReference>
<evidence type="ECO:0000256" key="1">
    <source>
        <dbReference type="ARBA" id="ARBA00002190"/>
    </source>
</evidence>
<comment type="function">
    <text evidence="1 6">Required for the transposition of the insertion element.</text>
</comment>
<keyword evidence="3 6" id="KW-0815">Transposition</keyword>
<evidence type="ECO:0000256" key="3">
    <source>
        <dbReference type="ARBA" id="ARBA00022578"/>
    </source>
</evidence>
<keyword evidence="4 6" id="KW-0238">DNA-binding</keyword>
<evidence type="ECO:0000256" key="6">
    <source>
        <dbReference type="RuleBase" id="RU365089"/>
    </source>
</evidence>
<dbReference type="GO" id="GO:0006313">
    <property type="term" value="P:DNA transposition"/>
    <property type="evidence" value="ECO:0007669"/>
    <property type="project" value="UniProtKB-UniRule"/>
</dbReference>
<keyword evidence="5 6" id="KW-0233">DNA recombination</keyword>
<sequence length="373" mass="43731">MNQVNCPVCGNKCIKAGKTKAGSQRWLCRKCNSSVTHKIDNSAKELQIFLDWLFGKESQSSMPGDGRTFRRKTAKYWNIWPMPPKVEDSRDVLYLDGIYLGRKACILICCDDKYVLGWYLCRYEYAAAWTALMKRIAEPRMVVSDGGTGFAKALKKVWPGAKHQRCVFHVFCQVRRYTTSRPNSMAGKELYNMAKELLKINTKEEADLWIKRFIEWINKYEDFLNEMTVDENGNRRPTHERILKAEKSLIKLIRENTLFTYLDKELRDKFNTPSTNNRIEGSVNSRLREMLRNHRGLSVERRIKAVYWWCYMHSPEPLSLSEIINVMPTDKSIAAIYQKMNEKNKLEKSLSSWGDAIVWSDLHNYDRTFVEWD</sequence>
<dbReference type="PANTHER" id="PTHR33217">
    <property type="entry name" value="TRANSPOSASE FOR INSERTION SEQUENCE ELEMENT IS1081"/>
    <property type="match status" value="1"/>
</dbReference>
<evidence type="ECO:0000313" key="7">
    <source>
        <dbReference type="EMBL" id="RGD82017.1"/>
    </source>
</evidence>
<dbReference type="PANTHER" id="PTHR33217:SF9">
    <property type="entry name" value="MUTATOR FAMILY TRANSPOSASE"/>
    <property type="match status" value="1"/>
</dbReference>
<dbReference type="EMBL" id="QUSL01000026">
    <property type="protein sequence ID" value="RGD82017.1"/>
    <property type="molecule type" value="Genomic_DNA"/>
</dbReference>
<proteinExistence type="inferred from homology"/>